<gene>
    <name evidence="8" type="ORF">WS90_25220</name>
</gene>
<evidence type="ECO:0000256" key="6">
    <source>
        <dbReference type="ARBA" id="ARBA00040494"/>
    </source>
</evidence>
<reference evidence="8 9" key="1">
    <citation type="submission" date="2015-11" db="EMBL/GenBank/DDBJ databases">
        <title>Expanding the genomic diversity of Burkholderia species for the development of highly accurate diagnostics.</title>
        <authorList>
            <person name="Sahl J."/>
            <person name="Keim P."/>
            <person name="Wagner D."/>
        </authorList>
    </citation>
    <scope>NUCLEOTIDE SEQUENCE [LARGE SCALE GENOMIC DNA]</scope>
    <source>
        <strain evidence="8 9">MSMB1302</strain>
    </source>
</reference>
<dbReference type="Proteomes" id="UP000069001">
    <property type="component" value="Unassembled WGS sequence"/>
</dbReference>
<name>A0A118KEP2_BURCE</name>
<keyword evidence="4" id="KW-0653">Protein transport</keyword>
<evidence type="ECO:0000256" key="3">
    <source>
        <dbReference type="ARBA" id="ARBA00022490"/>
    </source>
</evidence>
<evidence type="ECO:0000313" key="8">
    <source>
        <dbReference type="EMBL" id="KVK75948.1"/>
    </source>
</evidence>
<evidence type="ECO:0000256" key="2">
    <source>
        <dbReference type="ARBA" id="ARBA00022448"/>
    </source>
</evidence>
<dbReference type="Pfam" id="PF02108">
    <property type="entry name" value="FliH"/>
    <property type="match status" value="1"/>
</dbReference>
<evidence type="ECO:0000256" key="5">
    <source>
        <dbReference type="ARBA" id="ARBA00024335"/>
    </source>
</evidence>
<comment type="caution">
    <text evidence="8">The sequence shown here is derived from an EMBL/GenBank/DDBJ whole genome shotgun (WGS) entry which is preliminary data.</text>
</comment>
<organism evidence="8 9">
    <name type="scientific">Burkholderia cepacia</name>
    <name type="common">Pseudomonas cepacia</name>
    <dbReference type="NCBI Taxonomy" id="292"/>
    <lineage>
        <taxon>Bacteria</taxon>
        <taxon>Pseudomonadati</taxon>
        <taxon>Pseudomonadota</taxon>
        <taxon>Betaproteobacteria</taxon>
        <taxon>Burkholderiales</taxon>
        <taxon>Burkholderiaceae</taxon>
        <taxon>Burkholderia</taxon>
        <taxon>Burkholderia cepacia complex</taxon>
    </lineage>
</organism>
<dbReference type="InterPro" id="IPR051472">
    <property type="entry name" value="T3SS_Stator/FliH"/>
</dbReference>
<evidence type="ECO:0000313" key="9">
    <source>
        <dbReference type="Proteomes" id="UP000069001"/>
    </source>
</evidence>
<evidence type="ECO:0000256" key="1">
    <source>
        <dbReference type="ARBA" id="ARBA00004496"/>
    </source>
</evidence>
<sequence>MGIDGDVIRREAFSTLVELDAAHARLYGERERMIGNARDESARIVAAARDEMNALARAAQLKFERSARLGYAAGRRRALDEWNTRVVQAAFDEQGALANARTRLADILMRACEHVVRIDARDAFYERIAHALDRAIADAKFLRIGVHPGDVDAARSVFDGAARTLDWALPVEIVPDAGIDAGRCVCEWDGGVLECSISEQLGSVRRALHRVLVSSSAPDTAPSA</sequence>
<dbReference type="AlphaFoldDB" id="A0A118KEP2"/>
<feature type="domain" description="Flagellar assembly protein FliH/Type III secretion system HrpE" evidence="7">
    <location>
        <begin position="103"/>
        <end position="201"/>
    </location>
</feature>
<keyword evidence="3" id="KW-0963">Cytoplasm</keyword>
<dbReference type="EMBL" id="LOYH01000089">
    <property type="protein sequence ID" value="KVK75948.1"/>
    <property type="molecule type" value="Genomic_DNA"/>
</dbReference>
<proteinExistence type="inferred from homology"/>
<dbReference type="InterPro" id="IPR018035">
    <property type="entry name" value="Flagellar_FliH/T3SS_HrpE"/>
</dbReference>
<evidence type="ECO:0000256" key="4">
    <source>
        <dbReference type="ARBA" id="ARBA00022927"/>
    </source>
</evidence>
<dbReference type="InterPro" id="IPR012842">
    <property type="entry name" value="T3SS_SctL/SctL2"/>
</dbReference>
<dbReference type="PANTHER" id="PTHR34982">
    <property type="entry name" value="YOP PROTEINS TRANSLOCATION PROTEIN L"/>
    <property type="match status" value="1"/>
</dbReference>
<comment type="subcellular location">
    <subcellularLocation>
        <location evidence="1">Cytoplasm</location>
    </subcellularLocation>
</comment>
<keyword evidence="2" id="KW-0813">Transport</keyword>
<evidence type="ECO:0000259" key="7">
    <source>
        <dbReference type="Pfam" id="PF02108"/>
    </source>
</evidence>
<dbReference type="PANTHER" id="PTHR34982:SF4">
    <property type="entry name" value="TYPE 3 SECRETION SYSTEM STATOR PROTEIN"/>
    <property type="match status" value="1"/>
</dbReference>
<dbReference type="GO" id="GO:0005829">
    <property type="term" value="C:cytosol"/>
    <property type="evidence" value="ECO:0007669"/>
    <property type="project" value="TreeGrafter"/>
</dbReference>
<dbReference type="NCBIfam" id="TIGR02499">
    <property type="entry name" value="HrpE_YscL_not"/>
    <property type="match status" value="1"/>
</dbReference>
<protein>
    <recommendedName>
        <fullName evidence="6">Type 3 secretion system stator protein</fullName>
    </recommendedName>
</protein>
<dbReference type="GO" id="GO:0030254">
    <property type="term" value="P:protein secretion by the type III secretion system"/>
    <property type="evidence" value="ECO:0007669"/>
    <property type="project" value="InterPro"/>
</dbReference>
<comment type="similarity">
    <text evidence="5">Belongs to the SctL stator family.</text>
</comment>
<accession>A0A118KEP2</accession>